<feature type="domain" description="RES" evidence="1">
    <location>
        <begin position="24"/>
        <end position="160"/>
    </location>
</feature>
<gene>
    <name evidence="2" type="ORF">DX914_16195</name>
</gene>
<dbReference type="AlphaFoldDB" id="A0A371JXY2"/>
<dbReference type="InterPro" id="IPR014914">
    <property type="entry name" value="RES_dom"/>
</dbReference>
<evidence type="ECO:0000313" key="2">
    <source>
        <dbReference type="EMBL" id="RDZ26528.1"/>
    </source>
</evidence>
<sequence length="174" mass="19277">MIVAGLGPELPAYRMHTPRWSFQPLSGAGAAISGGRLNRPGIDALYLALEPETAIEEFRQDDPLVRPGTLVAYRITLAQVADFRAGYDPAHWPPLWQELSCNWKRLAFLDEIEPPSWVIADDVRAAGLAAIVFPSTRRIGGLNLVVYPDLLGADDRLLVHDPRMDLPVDPSSWR</sequence>
<proteinExistence type="predicted"/>
<protein>
    <submittedName>
        <fullName evidence="2">RES domain-containing protein</fullName>
    </submittedName>
</protein>
<dbReference type="OrthoDB" id="648213at2"/>
<keyword evidence="3" id="KW-1185">Reference proteome</keyword>
<evidence type="ECO:0000313" key="3">
    <source>
        <dbReference type="Proteomes" id="UP000264492"/>
    </source>
</evidence>
<organism evidence="2 3">
    <name type="scientific">Lysobacter silvisoli</name>
    <dbReference type="NCBI Taxonomy" id="2293254"/>
    <lineage>
        <taxon>Bacteria</taxon>
        <taxon>Pseudomonadati</taxon>
        <taxon>Pseudomonadota</taxon>
        <taxon>Gammaproteobacteria</taxon>
        <taxon>Lysobacterales</taxon>
        <taxon>Lysobacteraceae</taxon>
        <taxon>Lysobacter</taxon>
    </lineage>
</organism>
<name>A0A371JXY2_9GAMM</name>
<dbReference type="Pfam" id="PF08808">
    <property type="entry name" value="RES"/>
    <property type="match status" value="1"/>
</dbReference>
<evidence type="ECO:0000259" key="1">
    <source>
        <dbReference type="SMART" id="SM00953"/>
    </source>
</evidence>
<comment type="caution">
    <text evidence="2">The sequence shown here is derived from an EMBL/GenBank/DDBJ whole genome shotgun (WGS) entry which is preliminary data.</text>
</comment>
<accession>A0A371JXY2</accession>
<dbReference type="EMBL" id="QTSU01000003">
    <property type="protein sequence ID" value="RDZ26528.1"/>
    <property type="molecule type" value="Genomic_DNA"/>
</dbReference>
<reference evidence="2 3" key="1">
    <citation type="submission" date="2018-08" db="EMBL/GenBank/DDBJ databases">
        <title>Lysobacter sp. zong2l5, whole genome shotgun sequence.</title>
        <authorList>
            <person name="Zhang X."/>
            <person name="Feng G."/>
            <person name="Zhu H."/>
        </authorList>
    </citation>
    <scope>NUCLEOTIDE SEQUENCE [LARGE SCALE GENOMIC DNA]</scope>
    <source>
        <strain evidence="3">zong2l5</strain>
    </source>
</reference>
<dbReference type="Proteomes" id="UP000264492">
    <property type="component" value="Unassembled WGS sequence"/>
</dbReference>
<dbReference type="SMART" id="SM00953">
    <property type="entry name" value="RES"/>
    <property type="match status" value="1"/>
</dbReference>